<dbReference type="GO" id="GO:0009396">
    <property type="term" value="P:folic acid-containing compound biosynthetic process"/>
    <property type="evidence" value="ECO:0007669"/>
    <property type="project" value="TreeGrafter"/>
</dbReference>
<dbReference type="AlphaFoldDB" id="D3UJA5"/>
<dbReference type="GO" id="GO:0005524">
    <property type="term" value="F:ATP binding"/>
    <property type="evidence" value="ECO:0007669"/>
    <property type="project" value="UniProtKB-KW"/>
</dbReference>
<dbReference type="GO" id="GO:0046872">
    <property type="term" value="F:metal ion binding"/>
    <property type="evidence" value="ECO:0007669"/>
    <property type="project" value="UniProtKB-KW"/>
</dbReference>
<evidence type="ECO:0000256" key="4">
    <source>
        <dbReference type="RuleBase" id="RU361279"/>
    </source>
</evidence>
<dbReference type="eggNOG" id="COG0212">
    <property type="taxonomic scope" value="Bacteria"/>
</dbReference>
<gene>
    <name evidence="5" type="ordered locus">HMU13260</name>
</gene>
<keyword evidence="4" id="KW-0479">Metal-binding</keyword>
<dbReference type="Pfam" id="PF01812">
    <property type="entry name" value="5-FTHF_cyc-lig"/>
    <property type="match status" value="1"/>
</dbReference>
<comment type="similarity">
    <text evidence="1 4">Belongs to the 5-formyltetrahydrofolate cyclo-ligase family.</text>
</comment>
<accession>D3UJA5</accession>
<keyword evidence="6" id="KW-1185">Reference proteome</keyword>
<evidence type="ECO:0000313" key="6">
    <source>
        <dbReference type="Proteomes" id="UP000001522"/>
    </source>
</evidence>
<keyword evidence="3 4" id="KW-0067">ATP-binding</keyword>
<protein>
    <recommendedName>
        <fullName evidence="4">5-formyltetrahydrofolate cyclo-ligase</fullName>
        <ecNumber evidence="4">6.3.3.2</ecNumber>
    </recommendedName>
</protein>
<dbReference type="Proteomes" id="UP000001522">
    <property type="component" value="Chromosome"/>
</dbReference>
<evidence type="ECO:0000313" key="5">
    <source>
        <dbReference type="EMBL" id="CBG40580.1"/>
    </source>
</evidence>
<dbReference type="GO" id="GO:0035999">
    <property type="term" value="P:tetrahydrofolate interconversion"/>
    <property type="evidence" value="ECO:0007669"/>
    <property type="project" value="TreeGrafter"/>
</dbReference>
<dbReference type="EMBL" id="FN555004">
    <property type="protein sequence ID" value="CBG40580.1"/>
    <property type="molecule type" value="Genomic_DNA"/>
</dbReference>
<dbReference type="InterPro" id="IPR024185">
    <property type="entry name" value="FTHF_cligase-like_sf"/>
</dbReference>
<keyword evidence="2 4" id="KW-0547">Nucleotide-binding</keyword>
<dbReference type="GO" id="GO:0030272">
    <property type="term" value="F:5-formyltetrahydrofolate cyclo-ligase activity"/>
    <property type="evidence" value="ECO:0007669"/>
    <property type="project" value="UniProtKB-EC"/>
</dbReference>
<comment type="cofactor">
    <cofactor evidence="4">
        <name>Mg(2+)</name>
        <dbReference type="ChEBI" id="CHEBI:18420"/>
    </cofactor>
</comment>
<dbReference type="NCBIfam" id="TIGR02727">
    <property type="entry name" value="MTHFS_bact"/>
    <property type="match status" value="1"/>
</dbReference>
<sequence>MRRERLGYHAQKTAINQEICSLLKNLGAKKILLYYPLRSEVDLRPTLFALKKQRGIKVFLPKIAKISFDVVRFSLPLQKNSYGILECNTRRVSCKLDAMVVPILGMDGNFARVGFGKGMYDRFFASLKKKPKVIFIAKKFYFSKDIITQDFDIQGDYFISSFYKIKKAKNVKLPDYQLFGRRPICGDYHFFLS</sequence>
<dbReference type="SUPFAM" id="SSF100950">
    <property type="entry name" value="NagB/RpiA/CoA transferase-like"/>
    <property type="match status" value="1"/>
</dbReference>
<organism evidence="5 6">
    <name type="scientific">Helicobacter mustelae (strain ATCC 43772 / CCUG 25715 / CIP 103759 / LMG 18044 / NCTC 12198 / R85-136P)</name>
    <name type="common">Campylobacter mustelae</name>
    <dbReference type="NCBI Taxonomy" id="679897"/>
    <lineage>
        <taxon>Bacteria</taxon>
        <taxon>Pseudomonadati</taxon>
        <taxon>Campylobacterota</taxon>
        <taxon>Epsilonproteobacteria</taxon>
        <taxon>Campylobacterales</taxon>
        <taxon>Helicobacteraceae</taxon>
        <taxon>Helicobacter</taxon>
    </lineage>
</organism>
<dbReference type="KEGG" id="hms:HMU13260"/>
<dbReference type="HOGENOM" id="CLU_066245_3_0_7"/>
<evidence type="ECO:0000256" key="3">
    <source>
        <dbReference type="ARBA" id="ARBA00022840"/>
    </source>
</evidence>
<proteinExistence type="inferred from homology"/>
<dbReference type="PANTHER" id="PTHR23407">
    <property type="entry name" value="ATPASE INHIBITOR/5-FORMYLTETRAHYDROFOLATE CYCLO-LIGASE"/>
    <property type="match status" value="1"/>
</dbReference>
<comment type="catalytic activity">
    <reaction evidence="4">
        <text>(6S)-5-formyl-5,6,7,8-tetrahydrofolate + ATP = (6R)-5,10-methenyltetrahydrofolate + ADP + phosphate</text>
        <dbReference type="Rhea" id="RHEA:10488"/>
        <dbReference type="ChEBI" id="CHEBI:30616"/>
        <dbReference type="ChEBI" id="CHEBI:43474"/>
        <dbReference type="ChEBI" id="CHEBI:57455"/>
        <dbReference type="ChEBI" id="CHEBI:57457"/>
        <dbReference type="ChEBI" id="CHEBI:456216"/>
        <dbReference type="EC" id="6.3.3.2"/>
    </reaction>
</comment>
<keyword evidence="4" id="KW-0460">Magnesium</keyword>
<dbReference type="Gene3D" id="3.40.50.10420">
    <property type="entry name" value="NagB/RpiA/CoA transferase-like"/>
    <property type="match status" value="1"/>
</dbReference>
<name>D3UJA5_HELM1</name>
<evidence type="ECO:0000256" key="2">
    <source>
        <dbReference type="ARBA" id="ARBA00022741"/>
    </source>
</evidence>
<dbReference type="InterPro" id="IPR037171">
    <property type="entry name" value="NagB/RpiA_transferase-like"/>
</dbReference>
<reference evidence="5 6" key="1">
    <citation type="journal article" date="2010" name="BMC Genomics">
        <title>Comparative genomics and proteomics of Helicobacter mustelae, an ulcerogenic and carcinogenic gastric pathogen.</title>
        <authorList>
            <person name="O'Toole P.W."/>
            <person name="Snelling W.J."/>
            <person name="Canchaya C."/>
            <person name="Forde B.M."/>
            <person name="Hardie K.R."/>
            <person name="Josenhans C."/>
            <person name="Graham R.L.J."/>
            <person name="McMullan G."/>
            <person name="Parkhill J."/>
            <person name="Belda E."/>
            <person name="Bentley S.D."/>
        </authorList>
    </citation>
    <scope>NUCLEOTIDE SEQUENCE [LARGE SCALE GENOMIC DNA]</scope>
    <source>
        <strain evidence="6">ATCC 43772 / LMG 18044 / NCTC 12198 / 12198</strain>
    </source>
</reference>
<dbReference type="EC" id="6.3.3.2" evidence="4"/>
<dbReference type="PANTHER" id="PTHR23407:SF1">
    <property type="entry name" value="5-FORMYLTETRAHYDROFOLATE CYCLO-LIGASE"/>
    <property type="match status" value="1"/>
</dbReference>
<dbReference type="STRING" id="679897.HMU13260"/>
<dbReference type="InterPro" id="IPR002698">
    <property type="entry name" value="FTHF_cligase"/>
</dbReference>
<evidence type="ECO:0000256" key="1">
    <source>
        <dbReference type="ARBA" id="ARBA00010638"/>
    </source>
</evidence>